<dbReference type="SUPFAM" id="SSF53850">
    <property type="entry name" value="Periplasmic binding protein-like II"/>
    <property type="match status" value="1"/>
</dbReference>
<dbReference type="KEGG" id="bko:CKF48_08800"/>
<dbReference type="Proteomes" id="UP000215137">
    <property type="component" value="Chromosome"/>
</dbReference>
<keyword evidence="7" id="KW-1185">Reference proteome</keyword>
<dbReference type="InterPro" id="IPR036388">
    <property type="entry name" value="WH-like_DNA-bd_sf"/>
</dbReference>
<dbReference type="EMBL" id="CP022983">
    <property type="protein sequence ID" value="ASV67417.1"/>
    <property type="molecule type" value="Genomic_DNA"/>
</dbReference>
<dbReference type="InterPro" id="IPR000847">
    <property type="entry name" value="LysR_HTH_N"/>
</dbReference>
<sequence length="292" mass="32946">MHMEELETFLVLAREKNFTKTAKQRALSQPTVSVHIKNLENEFATSLIQRTTKKVHLTAEGELFYNQGLKIWDVYQQLKETLYEKKQVASGLIRIGASFTIGEYILPSVIAQLQATHEQLSFHVTIGNSDQMINSVRRLEVDIGLVEGQTYAREVVQTPFAEDRLVIVCSPAYEGNFHSIEDLHDQEWIIREEGSGTRQSFDHLIESHQIRVKSTFIISSTQGIKSSVKSGLGLALLSEATIQEELTYGLLKIVPIDGLYAKRAFSYILTKGTNLNRNTQLLVNTLKYGTEA</sequence>
<dbReference type="PRINTS" id="PR00039">
    <property type="entry name" value="HTHLYSR"/>
</dbReference>
<gene>
    <name evidence="6" type="ORF">CKF48_08800</name>
</gene>
<evidence type="ECO:0000259" key="5">
    <source>
        <dbReference type="PROSITE" id="PS50931"/>
    </source>
</evidence>
<evidence type="ECO:0000313" key="7">
    <source>
        <dbReference type="Proteomes" id="UP000215137"/>
    </source>
</evidence>
<keyword evidence="3" id="KW-0238">DNA-binding</keyword>
<dbReference type="Pfam" id="PF03466">
    <property type="entry name" value="LysR_substrate"/>
    <property type="match status" value="1"/>
</dbReference>
<dbReference type="GO" id="GO:0003700">
    <property type="term" value="F:DNA-binding transcription factor activity"/>
    <property type="evidence" value="ECO:0007669"/>
    <property type="project" value="InterPro"/>
</dbReference>
<dbReference type="Gene3D" id="3.40.190.10">
    <property type="entry name" value="Periplasmic binding protein-like II"/>
    <property type="match status" value="2"/>
</dbReference>
<evidence type="ECO:0000313" key="6">
    <source>
        <dbReference type="EMBL" id="ASV67417.1"/>
    </source>
</evidence>
<feature type="domain" description="HTH lysR-type" evidence="5">
    <location>
        <begin position="1"/>
        <end position="58"/>
    </location>
</feature>
<dbReference type="Pfam" id="PF00126">
    <property type="entry name" value="HTH_1"/>
    <property type="match status" value="1"/>
</dbReference>
<keyword evidence="4" id="KW-0804">Transcription</keyword>
<keyword evidence="2" id="KW-0805">Transcription regulation</keyword>
<evidence type="ECO:0000256" key="4">
    <source>
        <dbReference type="ARBA" id="ARBA00023163"/>
    </source>
</evidence>
<dbReference type="PROSITE" id="PS50931">
    <property type="entry name" value="HTH_LYSR"/>
    <property type="match status" value="1"/>
</dbReference>
<proteinExistence type="inferred from homology"/>
<dbReference type="GO" id="GO:0000976">
    <property type="term" value="F:transcription cis-regulatory region binding"/>
    <property type="evidence" value="ECO:0007669"/>
    <property type="project" value="TreeGrafter"/>
</dbReference>
<dbReference type="CDD" id="cd08420">
    <property type="entry name" value="PBP2_CysL_like"/>
    <property type="match status" value="1"/>
</dbReference>
<dbReference type="FunFam" id="1.10.10.10:FF:000001">
    <property type="entry name" value="LysR family transcriptional regulator"/>
    <property type="match status" value="1"/>
</dbReference>
<accession>A0A248TGS9</accession>
<dbReference type="AlphaFoldDB" id="A0A248TGS9"/>
<evidence type="ECO:0000256" key="3">
    <source>
        <dbReference type="ARBA" id="ARBA00023125"/>
    </source>
</evidence>
<dbReference type="SUPFAM" id="SSF46785">
    <property type="entry name" value="Winged helix' DNA-binding domain"/>
    <property type="match status" value="1"/>
</dbReference>
<dbReference type="Gene3D" id="1.10.10.10">
    <property type="entry name" value="Winged helix-like DNA-binding domain superfamily/Winged helix DNA-binding domain"/>
    <property type="match status" value="1"/>
</dbReference>
<organism evidence="6 7">
    <name type="scientific">Cytobacillus kochii</name>
    <dbReference type="NCBI Taxonomy" id="859143"/>
    <lineage>
        <taxon>Bacteria</taxon>
        <taxon>Bacillati</taxon>
        <taxon>Bacillota</taxon>
        <taxon>Bacilli</taxon>
        <taxon>Bacillales</taxon>
        <taxon>Bacillaceae</taxon>
        <taxon>Cytobacillus</taxon>
    </lineage>
</organism>
<evidence type="ECO:0000256" key="1">
    <source>
        <dbReference type="ARBA" id="ARBA00009437"/>
    </source>
</evidence>
<protein>
    <submittedName>
        <fullName evidence="6">LysR family transcriptional regulator</fullName>
    </submittedName>
</protein>
<dbReference type="InterPro" id="IPR005119">
    <property type="entry name" value="LysR_subst-bd"/>
</dbReference>
<dbReference type="RefSeq" id="WP_095370991.1">
    <property type="nucleotide sequence ID" value="NZ_CP022983.1"/>
</dbReference>
<evidence type="ECO:0000256" key="2">
    <source>
        <dbReference type="ARBA" id="ARBA00023015"/>
    </source>
</evidence>
<dbReference type="PANTHER" id="PTHR30126">
    <property type="entry name" value="HTH-TYPE TRANSCRIPTIONAL REGULATOR"/>
    <property type="match status" value="1"/>
</dbReference>
<comment type="similarity">
    <text evidence="1">Belongs to the LysR transcriptional regulatory family.</text>
</comment>
<dbReference type="PANTHER" id="PTHR30126:SF39">
    <property type="entry name" value="HTH-TYPE TRANSCRIPTIONAL REGULATOR CYSL"/>
    <property type="match status" value="1"/>
</dbReference>
<dbReference type="OrthoDB" id="9785745at2"/>
<reference evidence="6 7" key="1">
    <citation type="submission" date="2017-08" db="EMBL/GenBank/DDBJ databases">
        <title>Complete Genome Sequence of Bacillus kochii Oregon-R-modENCODE STRAIN BDGP4, isolated from Drosophila melanogaster gut.</title>
        <authorList>
            <person name="Wan K.H."/>
            <person name="Yu C."/>
            <person name="Park S."/>
            <person name="Hammonds A.S."/>
            <person name="Booth B.W."/>
            <person name="Celniker S.E."/>
        </authorList>
    </citation>
    <scope>NUCLEOTIDE SEQUENCE [LARGE SCALE GENOMIC DNA]</scope>
    <source>
        <strain evidence="6 7">BDGP4</strain>
    </source>
</reference>
<dbReference type="InterPro" id="IPR036390">
    <property type="entry name" value="WH_DNA-bd_sf"/>
</dbReference>
<name>A0A248TGS9_9BACI</name>